<dbReference type="Pfam" id="PF07963">
    <property type="entry name" value="N_methyl"/>
    <property type="match status" value="1"/>
</dbReference>
<reference evidence="4" key="1">
    <citation type="submission" date="2009-07" db="EMBL/GenBank/DDBJ databases">
        <title>Complete sequence of chromosome of Methylovorus sp. SIP3-4.</title>
        <authorList>
            <person name="Lucas S."/>
            <person name="Copeland A."/>
            <person name="Lapidus A."/>
            <person name="Glavina del Rio T."/>
            <person name="Tice H."/>
            <person name="Bruce D."/>
            <person name="Goodwin L."/>
            <person name="Pitluck S."/>
            <person name="Clum A."/>
            <person name="Larimer F."/>
            <person name="Land M."/>
            <person name="Hauser L."/>
            <person name="Kyrpides N."/>
            <person name="Mikhailova N."/>
            <person name="Kayluzhnaya M."/>
            <person name="Chistoserdova L."/>
        </authorList>
    </citation>
    <scope>NUCLEOTIDE SEQUENCE [LARGE SCALE GENOMIC DNA]</scope>
    <source>
        <strain evidence="4">SIP3-4</strain>
    </source>
</reference>
<dbReference type="InterPro" id="IPR012902">
    <property type="entry name" value="N_methyl_site"/>
</dbReference>
<dbReference type="SUPFAM" id="SSF54523">
    <property type="entry name" value="Pili subunits"/>
    <property type="match status" value="1"/>
</dbReference>
<keyword evidence="2" id="KW-1133">Transmembrane helix</keyword>
<evidence type="ECO:0000256" key="1">
    <source>
        <dbReference type="ARBA" id="ARBA00022481"/>
    </source>
</evidence>
<dbReference type="InterPro" id="IPR000983">
    <property type="entry name" value="Bac_GSPG_pilin"/>
</dbReference>
<dbReference type="Gene3D" id="3.30.700.10">
    <property type="entry name" value="Glycoprotein, Type 4 Pilin"/>
    <property type="match status" value="1"/>
</dbReference>
<dbReference type="RefSeq" id="WP_015829801.1">
    <property type="nucleotide sequence ID" value="NC_012969.1"/>
</dbReference>
<dbReference type="Proteomes" id="UP000002743">
    <property type="component" value="Chromosome"/>
</dbReference>
<sequence length="157" mass="17849" precursor="true">MKSRAGFTLIEMVVTVVIVSILAAAAMPVLQLTLKRNKEAELRTCLRQIREALDAYKLAYDEGKIKRGLDQSGYPPSLVVLERGVQDQTRPDRKIIRFIRKIPRDPLNHDLTLVPADTWGKRSYQSEADAPSEGVDVYDVYSKSPEQAINGSWYRDW</sequence>
<evidence type="ECO:0000313" key="3">
    <source>
        <dbReference type="EMBL" id="ACT50279.1"/>
    </source>
</evidence>
<evidence type="ECO:0000256" key="2">
    <source>
        <dbReference type="SAM" id="Phobius"/>
    </source>
</evidence>
<dbReference type="EMBL" id="CP001674">
    <property type="protein sequence ID" value="ACT50279.1"/>
    <property type="molecule type" value="Genomic_DNA"/>
</dbReference>
<dbReference type="GO" id="GO:0015627">
    <property type="term" value="C:type II protein secretion system complex"/>
    <property type="evidence" value="ECO:0007669"/>
    <property type="project" value="InterPro"/>
</dbReference>
<feature type="transmembrane region" description="Helical" evidence="2">
    <location>
        <begin position="12"/>
        <end position="34"/>
    </location>
</feature>
<dbReference type="STRING" id="582744.Msip34_1032"/>
<proteinExistence type="predicted"/>
<gene>
    <name evidence="3" type="ordered locus">Msip34_1032</name>
</gene>
<dbReference type="PANTHER" id="PTHR30093:SF47">
    <property type="entry name" value="TYPE IV PILUS NON-CORE MINOR PILIN PILE"/>
    <property type="match status" value="1"/>
</dbReference>
<organism evidence="3 4">
    <name type="scientific">Methylovorus glucosotrophus (strain SIP3-4)</name>
    <dbReference type="NCBI Taxonomy" id="582744"/>
    <lineage>
        <taxon>Bacteria</taxon>
        <taxon>Pseudomonadati</taxon>
        <taxon>Pseudomonadota</taxon>
        <taxon>Betaproteobacteria</taxon>
        <taxon>Nitrosomonadales</taxon>
        <taxon>Methylophilaceae</taxon>
        <taxon>Methylovorus</taxon>
    </lineage>
</organism>
<protein>
    <submittedName>
        <fullName evidence="3">Protein involved in methylation</fullName>
    </submittedName>
</protein>
<dbReference type="PRINTS" id="PR00813">
    <property type="entry name" value="BCTERIALGSPG"/>
</dbReference>
<dbReference type="NCBIfam" id="TIGR02532">
    <property type="entry name" value="IV_pilin_GFxxxE"/>
    <property type="match status" value="1"/>
</dbReference>
<dbReference type="eggNOG" id="COG2165">
    <property type="taxonomic scope" value="Bacteria"/>
</dbReference>
<keyword evidence="4" id="KW-1185">Reference proteome</keyword>
<dbReference type="HOGENOM" id="CLU_091705_7_2_4"/>
<accession>C6XCK4</accession>
<keyword evidence="2" id="KW-0472">Membrane</keyword>
<dbReference type="InterPro" id="IPR045584">
    <property type="entry name" value="Pilin-like"/>
</dbReference>
<name>C6XCK4_METGS</name>
<reference evidence="3 4" key="2">
    <citation type="journal article" date="2011" name="J. Bacteriol.">
        <title>Genomes of three methylotrophs from a single niche uncover genetic and metabolic divergence of Methylophilaceae.</title>
        <authorList>
            <person name="Lapidus A."/>
            <person name="Clum A."/>
            <person name="Labutti K."/>
            <person name="Kaluzhnaya M.G."/>
            <person name="Lim S."/>
            <person name="Beck D.A."/>
            <person name="Glavina Del Rio T."/>
            <person name="Nolan M."/>
            <person name="Mavromatis K."/>
            <person name="Huntemann M."/>
            <person name="Lucas S."/>
            <person name="Lidstrom M.E."/>
            <person name="Ivanova N."/>
            <person name="Chistoserdova L."/>
        </authorList>
    </citation>
    <scope>NUCLEOTIDE SEQUENCE [LARGE SCALE GENOMIC DNA]</scope>
    <source>
        <strain evidence="3 4">SIP3-4</strain>
    </source>
</reference>
<dbReference type="PROSITE" id="PS00409">
    <property type="entry name" value="PROKAR_NTER_METHYL"/>
    <property type="match status" value="1"/>
</dbReference>
<dbReference type="OrthoDB" id="9790526at2"/>
<keyword evidence="2" id="KW-0812">Transmembrane</keyword>
<dbReference type="PANTHER" id="PTHR30093">
    <property type="entry name" value="GENERAL SECRETION PATHWAY PROTEIN G"/>
    <property type="match status" value="1"/>
</dbReference>
<dbReference type="AlphaFoldDB" id="C6XCK4"/>
<dbReference type="KEGG" id="mei:Msip34_1032"/>
<keyword evidence="1" id="KW-0488">Methylation</keyword>
<evidence type="ECO:0000313" key="4">
    <source>
        <dbReference type="Proteomes" id="UP000002743"/>
    </source>
</evidence>
<dbReference type="GO" id="GO:0015628">
    <property type="term" value="P:protein secretion by the type II secretion system"/>
    <property type="evidence" value="ECO:0007669"/>
    <property type="project" value="InterPro"/>
</dbReference>